<comment type="caution">
    <text evidence="2">The sequence shown here is derived from an EMBL/GenBank/DDBJ whole genome shotgun (WGS) entry which is preliminary data.</text>
</comment>
<name>A0A9P7GJB2_9AGAR</name>
<proteinExistence type="predicted"/>
<accession>A0A9P7GJB2</accession>
<evidence type="ECO:0000313" key="2">
    <source>
        <dbReference type="EMBL" id="KAG5650345.1"/>
    </source>
</evidence>
<gene>
    <name evidence="2" type="ORF">H0H81_012552</name>
</gene>
<dbReference type="AlphaFoldDB" id="A0A9P7GJB2"/>
<sequence>MTISTRNLGENPTPDSATGPPTVAQKERNTFLSVYHALNDPESHYVPGSAYSTIRHTRPWVYYQGVSTIVPITILGKNHLSSDRRITLQRRGWRTGLLGWTVGGWLGGTIGKELDVTPQCQGRWDTDLEEKYMLKYDHEIKQFLESSLAPKDHRVLETDLVHIPVASGDGYFRLLIYPSPSSHSYIASTASFRVGSLSLSSAHPRGASVITILLELALKTGSVVIYTGAWASFYAAFPFLKLVQSIPGTSTWGTRALALAYRLVGGQETTAQLKERYQVEERRRKAEKSIYQNVPFGSAGVRTAYDLEEDTKKGKGGMVFRRDGL</sequence>
<dbReference type="EMBL" id="JABCKI010000477">
    <property type="protein sequence ID" value="KAG5650345.1"/>
    <property type="molecule type" value="Genomic_DNA"/>
</dbReference>
<organism evidence="2 3">
    <name type="scientific">Sphagnurus paluster</name>
    <dbReference type="NCBI Taxonomy" id="117069"/>
    <lineage>
        <taxon>Eukaryota</taxon>
        <taxon>Fungi</taxon>
        <taxon>Dikarya</taxon>
        <taxon>Basidiomycota</taxon>
        <taxon>Agaricomycotina</taxon>
        <taxon>Agaricomycetes</taxon>
        <taxon>Agaricomycetidae</taxon>
        <taxon>Agaricales</taxon>
        <taxon>Tricholomatineae</taxon>
        <taxon>Lyophyllaceae</taxon>
        <taxon>Sphagnurus</taxon>
    </lineage>
</organism>
<reference evidence="2" key="1">
    <citation type="submission" date="2021-02" db="EMBL/GenBank/DDBJ databases">
        <authorList>
            <person name="Nieuwenhuis M."/>
            <person name="Van De Peppel L.J.J."/>
        </authorList>
    </citation>
    <scope>NUCLEOTIDE SEQUENCE</scope>
    <source>
        <strain evidence="2">D49</strain>
    </source>
</reference>
<feature type="region of interest" description="Disordered" evidence="1">
    <location>
        <begin position="1"/>
        <end position="23"/>
    </location>
</feature>
<dbReference type="Proteomes" id="UP000717328">
    <property type="component" value="Unassembled WGS sequence"/>
</dbReference>
<evidence type="ECO:0000313" key="3">
    <source>
        <dbReference type="Proteomes" id="UP000717328"/>
    </source>
</evidence>
<feature type="compositionally biased region" description="Polar residues" evidence="1">
    <location>
        <begin position="1"/>
        <end position="16"/>
    </location>
</feature>
<evidence type="ECO:0000256" key="1">
    <source>
        <dbReference type="SAM" id="MobiDB-lite"/>
    </source>
</evidence>
<keyword evidence="3" id="KW-1185">Reference proteome</keyword>
<protein>
    <submittedName>
        <fullName evidence="2">Uncharacterized protein</fullName>
    </submittedName>
</protein>
<reference evidence="2" key="2">
    <citation type="submission" date="2021-10" db="EMBL/GenBank/DDBJ databases">
        <title>Phylogenomics reveals ancestral predisposition of the termite-cultivated fungus Termitomyces towards a domesticated lifestyle.</title>
        <authorList>
            <person name="Auxier B."/>
            <person name="Grum-Grzhimaylo A."/>
            <person name="Cardenas M.E."/>
            <person name="Lodge J.D."/>
            <person name="Laessoe T."/>
            <person name="Pedersen O."/>
            <person name="Smith M.E."/>
            <person name="Kuyper T.W."/>
            <person name="Franco-Molano E.A."/>
            <person name="Baroni T.J."/>
            <person name="Aanen D.K."/>
        </authorList>
    </citation>
    <scope>NUCLEOTIDE SEQUENCE</scope>
    <source>
        <strain evidence="2">D49</strain>
    </source>
</reference>
<dbReference type="OrthoDB" id="276388at2759"/>